<evidence type="ECO:0000256" key="4">
    <source>
        <dbReference type="ARBA" id="ARBA00023180"/>
    </source>
</evidence>
<feature type="disulfide bond" evidence="8">
    <location>
        <begin position="433"/>
        <end position="445"/>
    </location>
</feature>
<feature type="disulfide bond" evidence="8 10">
    <location>
        <begin position="246"/>
        <end position="264"/>
    </location>
</feature>
<keyword evidence="7 11" id="KW-0479">Metal-binding</keyword>
<dbReference type="GO" id="GO:0005886">
    <property type="term" value="C:plasma membrane"/>
    <property type="evidence" value="ECO:0007669"/>
    <property type="project" value="TreeGrafter"/>
</dbReference>
<keyword evidence="4 11" id="KW-0325">Glycoprotein</keyword>
<dbReference type="AlphaFoldDB" id="A0A8S1BWF8"/>
<evidence type="ECO:0000256" key="9">
    <source>
        <dbReference type="PIRSR" id="PIRSR601548-8"/>
    </source>
</evidence>
<dbReference type="Pfam" id="PF01401">
    <property type="entry name" value="Peptidase_M2"/>
    <property type="match status" value="1"/>
</dbReference>
<dbReference type="InterPro" id="IPR001548">
    <property type="entry name" value="Peptidase_M2"/>
</dbReference>
<dbReference type="PANTHER" id="PTHR10514">
    <property type="entry name" value="ANGIOTENSIN-CONVERTING ENZYME"/>
    <property type="match status" value="1"/>
</dbReference>
<dbReference type="Proteomes" id="UP000494165">
    <property type="component" value="Unassembled WGS sequence"/>
</dbReference>
<name>A0A8S1BWF8_9INSE</name>
<evidence type="ECO:0000256" key="10">
    <source>
        <dbReference type="PROSITE-ProRule" id="PRU01355"/>
    </source>
</evidence>
<dbReference type="PANTHER" id="PTHR10514:SF45">
    <property type="entry name" value="ANGIOTENSIN-CONVERTING ENZYME"/>
    <property type="match status" value="1"/>
</dbReference>
<evidence type="ECO:0000256" key="3">
    <source>
        <dbReference type="ARBA" id="ARBA00023157"/>
    </source>
</evidence>
<keyword evidence="3 8" id="KW-1015">Disulfide bond</keyword>
<evidence type="ECO:0000256" key="2">
    <source>
        <dbReference type="ARBA" id="ARBA00022729"/>
    </source>
</evidence>
<dbReference type="GO" id="GO:0008241">
    <property type="term" value="F:peptidyl-dipeptidase activity"/>
    <property type="evidence" value="ECO:0007669"/>
    <property type="project" value="InterPro"/>
</dbReference>
<keyword evidence="11" id="KW-0645">Protease</keyword>
<evidence type="ECO:0000256" key="1">
    <source>
        <dbReference type="ARBA" id="ARBA00008139"/>
    </source>
</evidence>
<feature type="binding site" evidence="7">
    <location>
        <position position="277"/>
    </location>
    <ligand>
        <name>Zn(2+)</name>
        <dbReference type="ChEBI" id="CHEBI:29105"/>
        <label>1</label>
        <note>catalytic</note>
    </ligand>
</feature>
<sequence length="546" mass="62219">MENLLSEMRDIHSKSHVCPAPGLENAIAVLTGNYNNLYSSPLQRCSLHLDPELVSILKTSRDPVMLTFAWKSWRDVVGPPSKPRFLRLVELSNIAARRNGYRDAGEQWRVEFEQDIAPGAGTGLEQAAASAWAQIEPLYRQLHTYVRRKLSVRYGEDLVRPRGPIPAHLLGNMWSQSWAAVEEFVMPYPFKRLPDVSAELSRQGYTPLSLLQVAEQWFTSLGLPAMPNEFWRKSIIQKPLDRPILCSSSAWDFCDGIDYRLKMCASPTYADFVSAHHELAHVQYYMHYAAQPPLFREGANPAFHEAVGEMVTLTVTNPDHLQRLGLFAGNNSSDEEIHINYLMRIALEKLAFVPYSYIVDLWRWKVFSGEYSAKELNERWWQLRLGIQGIAPPVRRSERDFDIAAKKHVVTHRPYIGYMVSSLLQFQILQALCRAAGHRGNLHRCDLQNRREAGKLLSQLMSSGSSKPWPEVLRDLTGGDQALLDPRALLEYFTPLEQWLRVQNGREGLERWDLNDPEYSLPWSSAPCVTSSAIVSVLLSVLLLRL</sequence>
<feature type="binding site" evidence="9">
    <location>
        <position position="281"/>
    </location>
    <ligand>
        <name>Zn(2+)</name>
        <dbReference type="ChEBI" id="CHEBI:29105"/>
        <label>2</label>
        <note>catalytic</note>
    </ligand>
</feature>
<comment type="similarity">
    <text evidence="1 10 11">Belongs to the peptidase M2 family.</text>
</comment>
<dbReference type="SUPFAM" id="SSF55486">
    <property type="entry name" value="Metalloproteases ('zincins'), catalytic domain"/>
    <property type="match status" value="1"/>
</dbReference>
<dbReference type="GO" id="GO:0006508">
    <property type="term" value="P:proteolysis"/>
    <property type="evidence" value="ECO:0007669"/>
    <property type="project" value="UniProtKB-KW"/>
</dbReference>
<keyword evidence="11" id="KW-0121">Carboxypeptidase</keyword>
<dbReference type="Gene3D" id="1.10.1370.30">
    <property type="match status" value="1"/>
</dbReference>
<keyword evidence="2" id="KW-0732">Signal</keyword>
<keyword evidence="13" id="KW-1185">Reference proteome</keyword>
<dbReference type="PROSITE" id="PS52011">
    <property type="entry name" value="PEPTIDASE_M2"/>
    <property type="match status" value="1"/>
</dbReference>
<comment type="cofactor">
    <cofactor evidence="11">
        <name>Zn(2+)</name>
        <dbReference type="ChEBI" id="CHEBI:29105"/>
    </cofactor>
    <text evidence="11">Binds 1 zinc ion per subunit.</text>
</comment>
<reference evidence="12 13" key="1">
    <citation type="submission" date="2020-04" db="EMBL/GenBank/DDBJ databases">
        <authorList>
            <person name="Alioto T."/>
            <person name="Alioto T."/>
            <person name="Gomez Garrido J."/>
        </authorList>
    </citation>
    <scope>NUCLEOTIDE SEQUENCE [LARGE SCALE GENOMIC DNA]</scope>
</reference>
<dbReference type="EMBL" id="CADEPI010000005">
    <property type="protein sequence ID" value="CAB3360986.1"/>
    <property type="molecule type" value="Genomic_DNA"/>
</dbReference>
<keyword evidence="7 11" id="KW-0862">Zinc</keyword>
<keyword evidence="11" id="KW-0482">Metalloprotease</keyword>
<evidence type="ECO:0000256" key="11">
    <source>
        <dbReference type="RuleBase" id="RU361144"/>
    </source>
</evidence>
<dbReference type="CDD" id="cd06461">
    <property type="entry name" value="M2_ACE"/>
    <property type="match status" value="1"/>
</dbReference>
<gene>
    <name evidence="12" type="ORF">CLODIP_2_CD11467</name>
</gene>
<dbReference type="GO" id="GO:0046872">
    <property type="term" value="F:metal ion binding"/>
    <property type="evidence" value="ECO:0007669"/>
    <property type="project" value="UniProtKB-KW"/>
</dbReference>
<proteinExistence type="inferred from homology"/>
<evidence type="ECO:0000256" key="6">
    <source>
        <dbReference type="PIRSR" id="PIRSR601548-11"/>
    </source>
</evidence>
<feature type="binding site" evidence="9">
    <location>
        <position position="277"/>
    </location>
    <ligand>
        <name>Zn(2+)</name>
        <dbReference type="ChEBI" id="CHEBI:29105"/>
        <label>2</label>
        <note>catalytic</note>
    </ligand>
</feature>
<evidence type="ECO:0000256" key="7">
    <source>
        <dbReference type="PIRSR" id="PIRSR601548-3"/>
    </source>
</evidence>
<evidence type="ECO:0000256" key="8">
    <source>
        <dbReference type="PIRSR" id="PIRSR601548-4"/>
    </source>
</evidence>
<feature type="active site" description="Proton donor 2" evidence="6">
    <location>
        <position position="408"/>
    </location>
</feature>
<comment type="caution">
    <text evidence="12">The sequence shown here is derived from an EMBL/GenBank/DDBJ whole genome shotgun (WGS) entry which is preliminary data.</text>
</comment>
<evidence type="ECO:0000313" key="13">
    <source>
        <dbReference type="Proteomes" id="UP000494165"/>
    </source>
</evidence>
<evidence type="ECO:0000313" key="12">
    <source>
        <dbReference type="EMBL" id="CAB3360986.1"/>
    </source>
</evidence>
<feature type="binding site" evidence="7">
    <location>
        <position position="281"/>
    </location>
    <ligand>
        <name>Zn(2+)</name>
        <dbReference type="ChEBI" id="CHEBI:29105"/>
        <label>1</label>
        <note>catalytic</note>
    </ligand>
</feature>
<feature type="active site" description="Proton donor 1" evidence="5">
    <location>
        <position position="408"/>
    </location>
</feature>
<feature type="active site" description="Proton acceptor 1" evidence="5">
    <location>
        <position position="278"/>
    </location>
</feature>
<protein>
    <recommendedName>
        <fullName evidence="11">Angiotensin-converting enzyme</fullName>
        <ecNumber evidence="11">3.4.-.-</ecNumber>
    </recommendedName>
</protein>
<dbReference type="OrthoDB" id="10029630at2759"/>
<dbReference type="GO" id="GO:0008237">
    <property type="term" value="F:metallopeptidase activity"/>
    <property type="evidence" value="ECO:0007669"/>
    <property type="project" value="UniProtKB-KW"/>
</dbReference>
<dbReference type="GO" id="GO:0004180">
    <property type="term" value="F:carboxypeptidase activity"/>
    <property type="evidence" value="ECO:0007669"/>
    <property type="project" value="UniProtKB-KW"/>
</dbReference>
<feature type="active site" description="Proton acceptor 2" evidence="6">
    <location>
        <position position="278"/>
    </location>
</feature>
<feature type="binding site" evidence="7">
    <location>
        <position position="305"/>
    </location>
    <ligand>
        <name>Zn(2+)</name>
        <dbReference type="ChEBI" id="CHEBI:29105"/>
        <label>1</label>
        <note>catalytic</note>
    </ligand>
</feature>
<keyword evidence="11" id="KW-0378">Hydrolase</keyword>
<dbReference type="PRINTS" id="PR00791">
    <property type="entry name" value="PEPDIPTASEA"/>
</dbReference>
<feature type="binding site" evidence="9">
    <location>
        <position position="305"/>
    </location>
    <ligand>
        <name>Zn(2+)</name>
        <dbReference type="ChEBI" id="CHEBI:29105"/>
        <label>2</label>
        <note>catalytic</note>
    </ligand>
</feature>
<dbReference type="EC" id="3.4.-.-" evidence="11"/>
<comment type="caution">
    <text evidence="10">Lacks conserved residue(s) required for the propagation of feature annotation.</text>
</comment>
<organism evidence="12 13">
    <name type="scientific">Cloeon dipterum</name>
    <dbReference type="NCBI Taxonomy" id="197152"/>
    <lineage>
        <taxon>Eukaryota</taxon>
        <taxon>Metazoa</taxon>
        <taxon>Ecdysozoa</taxon>
        <taxon>Arthropoda</taxon>
        <taxon>Hexapoda</taxon>
        <taxon>Insecta</taxon>
        <taxon>Pterygota</taxon>
        <taxon>Palaeoptera</taxon>
        <taxon>Ephemeroptera</taxon>
        <taxon>Pisciforma</taxon>
        <taxon>Baetidae</taxon>
        <taxon>Cloeon</taxon>
    </lineage>
</organism>
<evidence type="ECO:0000256" key="5">
    <source>
        <dbReference type="PIRSR" id="PIRSR601548-1"/>
    </source>
</evidence>
<accession>A0A8S1BWF8</accession>